<evidence type="ECO:0000313" key="2">
    <source>
        <dbReference type="Proteomes" id="UP001178507"/>
    </source>
</evidence>
<feature type="non-terminal residue" evidence="1">
    <location>
        <position position="1"/>
    </location>
</feature>
<gene>
    <name evidence="1" type="ORF">EVOR1521_LOCUS18416</name>
</gene>
<organism evidence="1 2">
    <name type="scientific">Effrenium voratum</name>
    <dbReference type="NCBI Taxonomy" id="2562239"/>
    <lineage>
        <taxon>Eukaryota</taxon>
        <taxon>Sar</taxon>
        <taxon>Alveolata</taxon>
        <taxon>Dinophyceae</taxon>
        <taxon>Suessiales</taxon>
        <taxon>Symbiodiniaceae</taxon>
        <taxon>Effrenium</taxon>
    </lineage>
</organism>
<evidence type="ECO:0000313" key="1">
    <source>
        <dbReference type="EMBL" id="CAJ1393586.1"/>
    </source>
</evidence>
<dbReference type="Proteomes" id="UP001178507">
    <property type="component" value="Unassembled WGS sequence"/>
</dbReference>
<keyword evidence="2" id="KW-1185">Reference proteome</keyword>
<dbReference type="AlphaFoldDB" id="A0AA36IVC0"/>
<reference evidence="1" key="1">
    <citation type="submission" date="2023-08" db="EMBL/GenBank/DDBJ databases">
        <authorList>
            <person name="Chen Y."/>
            <person name="Shah S."/>
            <person name="Dougan E. K."/>
            <person name="Thang M."/>
            <person name="Chan C."/>
        </authorList>
    </citation>
    <scope>NUCLEOTIDE SEQUENCE</scope>
</reference>
<protein>
    <submittedName>
        <fullName evidence="1">Uncharacterized protein</fullName>
    </submittedName>
</protein>
<feature type="non-terminal residue" evidence="1">
    <location>
        <position position="127"/>
    </location>
</feature>
<dbReference type="InterPro" id="IPR041090">
    <property type="entry name" value="DUF5578"/>
</dbReference>
<dbReference type="EMBL" id="CAUJNA010002593">
    <property type="protein sequence ID" value="CAJ1393586.1"/>
    <property type="molecule type" value="Genomic_DNA"/>
</dbReference>
<comment type="caution">
    <text evidence="1">The sequence shown here is derived from an EMBL/GenBank/DDBJ whole genome shotgun (WGS) entry which is preliminary data.</text>
</comment>
<sequence length="127" mass="14454">YLQVVVANLPPAVPPPPIHEHLAAQTLESSKLLLQPPPNLFKSTFEAAHRQSTGELWLQRHIAAFDAGNRRKRKEVLEEFLEYVKQSTLTGMEELFSKEAHLFLARLTSWFSITLPLLYELPLQLPG</sequence>
<proteinExistence type="predicted"/>
<accession>A0AA36IVC0</accession>
<name>A0AA36IVC0_9DINO</name>
<dbReference type="Pfam" id="PF17741">
    <property type="entry name" value="DUF5578"/>
    <property type="match status" value="1"/>
</dbReference>